<proteinExistence type="predicted"/>
<protein>
    <recommendedName>
        <fullName evidence="3">DUF493 domain-containing protein</fullName>
    </recommendedName>
</protein>
<dbReference type="SUPFAM" id="SSF117991">
    <property type="entry name" value="YbeD/HP0495-like"/>
    <property type="match status" value="1"/>
</dbReference>
<keyword evidence="2" id="KW-1185">Reference proteome</keyword>
<dbReference type="InterPro" id="IPR027471">
    <property type="entry name" value="YbeD-like_sf"/>
</dbReference>
<evidence type="ECO:0000313" key="2">
    <source>
        <dbReference type="Proteomes" id="UP000199312"/>
    </source>
</evidence>
<accession>A0A1I6NSY4</accession>
<dbReference type="InterPro" id="IPR007454">
    <property type="entry name" value="UPF0250_YbeD-like"/>
</dbReference>
<dbReference type="OrthoDB" id="5616097at2"/>
<name>A0A1I6NSY4_9FLAO</name>
<dbReference type="STRING" id="593133.SAMN04488006_0513"/>
<gene>
    <name evidence="1" type="ORF">SAMN04488006_0513</name>
</gene>
<evidence type="ECO:0000313" key="1">
    <source>
        <dbReference type="EMBL" id="SFS30975.1"/>
    </source>
</evidence>
<dbReference type="AlphaFoldDB" id="A0A1I6NSY4"/>
<dbReference type="Gene3D" id="3.30.70.260">
    <property type="match status" value="1"/>
</dbReference>
<organism evidence="1 2">
    <name type="scientific">Lutibacter maritimus</name>
    <dbReference type="NCBI Taxonomy" id="593133"/>
    <lineage>
        <taxon>Bacteria</taxon>
        <taxon>Pseudomonadati</taxon>
        <taxon>Bacteroidota</taxon>
        <taxon>Flavobacteriia</taxon>
        <taxon>Flavobacteriales</taxon>
        <taxon>Flavobacteriaceae</taxon>
        <taxon>Lutibacter</taxon>
    </lineage>
</organism>
<dbReference type="Proteomes" id="UP000199312">
    <property type="component" value="Unassembled WGS sequence"/>
</dbReference>
<evidence type="ECO:0008006" key="3">
    <source>
        <dbReference type="Google" id="ProtNLM"/>
    </source>
</evidence>
<dbReference type="RefSeq" id="WP_090222255.1">
    <property type="nucleotide sequence ID" value="NZ_FOZP01000001.1"/>
</dbReference>
<dbReference type="EMBL" id="FOZP01000001">
    <property type="protein sequence ID" value="SFS30975.1"/>
    <property type="molecule type" value="Genomic_DNA"/>
</dbReference>
<sequence>MDNRTQFYKKLKKKLKQDTTFPSKYLFKFIVPTDEDKINQIENLFNYEGAVINKTSSKTGKYTSVSIHVVMKKADHIIIKYMEAEKIEGIISL</sequence>
<reference evidence="2" key="1">
    <citation type="submission" date="2016-10" db="EMBL/GenBank/DDBJ databases">
        <authorList>
            <person name="Varghese N."/>
            <person name="Submissions S."/>
        </authorList>
    </citation>
    <scope>NUCLEOTIDE SEQUENCE [LARGE SCALE GENOMIC DNA]</scope>
    <source>
        <strain evidence="2">DSM 24450</strain>
    </source>
</reference>
<dbReference type="Pfam" id="PF04359">
    <property type="entry name" value="DUF493"/>
    <property type="match status" value="1"/>
</dbReference>